<dbReference type="CDD" id="cd01940">
    <property type="entry name" value="Fructoselysine_kinase_like"/>
    <property type="match status" value="1"/>
</dbReference>
<reference evidence="5 6" key="1">
    <citation type="submission" date="2014-12" db="EMBL/GenBank/DDBJ databases">
        <title>Draft genome sequences of 29 type strains of Enterococci.</title>
        <authorList>
            <person name="Zhong Z."/>
            <person name="Sun Z."/>
            <person name="Liu W."/>
            <person name="Zhang W."/>
            <person name="Zhang H."/>
        </authorList>
    </citation>
    <scope>NUCLEOTIDE SEQUENCE [LARGE SCALE GENOMIC DNA]</scope>
    <source>
        <strain evidence="5 6">DSM 21207</strain>
    </source>
</reference>
<organism evidence="5 6">
    <name type="scientific">Enterococcus canintestini</name>
    <dbReference type="NCBI Taxonomy" id="317010"/>
    <lineage>
        <taxon>Bacteria</taxon>
        <taxon>Bacillati</taxon>
        <taxon>Bacillota</taxon>
        <taxon>Bacilli</taxon>
        <taxon>Lactobacillales</taxon>
        <taxon>Enterococcaceae</taxon>
        <taxon>Enterococcus</taxon>
    </lineage>
</organism>
<feature type="domain" description="Carbohydrate kinase PfkB" evidence="4">
    <location>
        <begin position="29"/>
        <end position="133"/>
    </location>
</feature>
<evidence type="ECO:0000313" key="5">
    <source>
        <dbReference type="EMBL" id="OJG15441.1"/>
    </source>
</evidence>
<dbReference type="PANTHER" id="PTHR43085">
    <property type="entry name" value="HEXOKINASE FAMILY MEMBER"/>
    <property type="match status" value="1"/>
</dbReference>
<comment type="similarity">
    <text evidence="1">Belongs to the carbohydrate kinase PfkB family.</text>
</comment>
<protein>
    <recommendedName>
        <fullName evidence="4">Carbohydrate kinase PfkB domain-containing protein</fullName>
    </recommendedName>
</protein>
<dbReference type="InterPro" id="IPR050306">
    <property type="entry name" value="PfkB_Carbo_kinase"/>
</dbReference>
<keyword evidence="3" id="KW-0418">Kinase</keyword>
<dbReference type="GO" id="GO:0016301">
    <property type="term" value="F:kinase activity"/>
    <property type="evidence" value="ECO:0007669"/>
    <property type="project" value="UniProtKB-KW"/>
</dbReference>
<dbReference type="InterPro" id="IPR002173">
    <property type="entry name" value="Carboh/pur_kinase_PfkB_CS"/>
</dbReference>
<dbReference type="Gene3D" id="3.40.1190.20">
    <property type="match status" value="1"/>
</dbReference>
<proteinExistence type="inferred from homology"/>
<dbReference type="AlphaFoldDB" id="A0A1L8R6U1"/>
<feature type="domain" description="Carbohydrate kinase PfkB" evidence="4">
    <location>
        <begin position="179"/>
        <end position="265"/>
    </location>
</feature>
<evidence type="ECO:0000256" key="2">
    <source>
        <dbReference type="ARBA" id="ARBA00022679"/>
    </source>
</evidence>
<sequence>MNGQKERGSFMKVLGLGDNVVDKYVNYKLMYPGGNALNFAVFSKKLGVDSSFMGVFGTDKEGQYVKKVVEEIGLDNSHSRLVEGENGCARVEIKDGDRIFLGSNEGGVTQTNPIRLSAEDQDYLKTFDLIHMGLYSHVNHLLPVLKELPGKISYDFSDDFTEAEVQKAIAAVNFGFFSMSDENDEDAKQFLHEHFTGNNEVLVITRGANSAIAYDGQRFYEVVPVLKEPVDTMAAGDSFLTAFLINYLSGDDISTAMKKGNDFAGDSCLIEGSFGYGVSYE</sequence>
<evidence type="ECO:0000259" key="4">
    <source>
        <dbReference type="Pfam" id="PF00294"/>
    </source>
</evidence>
<name>A0A1L8R6U1_9ENTE</name>
<evidence type="ECO:0000256" key="1">
    <source>
        <dbReference type="ARBA" id="ARBA00010688"/>
    </source>
</evidence>
<dbReference type="EMBL" id="JXKG01000007">
    <property type="protein sequence ID" value="OJG15441.1"/>
    <property type="molecule type" value="Genomic_DNA"/>
</dbReference>
<keyword evidence="2" id="KW-0808">Transferase</keyword>
<dbReference type="Pfam" id="PF00294">
    <property type="entry name" value="PfkB"/>
    <property type="match status" value="2"/>
</dbReference>
<dbReference type="Proteomes" id="UP000182835">
    <property type="component" value="Unassembled WGS sequence"/>
</dbReference>
<accession>A0A1L8R6U1</accession>
<evidence type="ECO:0000256" key="3">
    <source>
        <dbReference type="ARBA" id="ARBA00022777"/>
    </source>
</evidence>
<dbReference type="STRING" id="317010.RU96_GL002254"/>
<dbReference type="PROSITE" id="PS00583">
    <property type="entry name" value="PFKB_KINASES_1"/>
    <property type="match status" value="1"/>
</dbReference>
<dbReference type="SUPFAM" id="SSF53613">
    <property type="entry name" value="Ribokinase-like"/>
    <property type="match status" value="1"/>
</dbReference>
<gene>
    <name evidence="5" type="ORF">RU96_GL002254</name>
</gene>
<comment type="caution">
    <text evidence="5">The sequence shown here is derived from an EMBL/GenBank/DDBJ whole genome shotgun (WGS) entry which is preliminary data.</text>
</comment>
<dbReference type="InterPro" id="IPR011611">
    <property type="entry name" value="PfkB_dom"/>
</dbReference>
<evidence type="ECO:0000313" key="6">
    <source>
        <dbReference type="Proteomes" id="UP000182835"/>
    </source>
</evidence>
<dbReference type="PANTHER" id="PTHR43085:SF41">
    <property type="entry name" value="FRUCTOSELYSINE 6-KINASE"/>
    <property type="match status" value="1"/>
</dbReference>
<dbReference type="InterPro" id="IPR029056">
    <property type="entry name" value="Ribokinase-like"/>
</dbReference>